<proteinExistence type="predicted"/>
<dbReference type="AlphaFoldDB" id="A0A748Y8H0"/>
<name>A0A748Y8H0_SALER</name>
<gene>
    <name evidence="2" type="ORF">G8A89_004821</name>
</gene>
<evidence type="ECO:0000256" key="1">
    <source>
        <dbReference type="SAM" id="MobiDB-lite"/>
    </source>
</evidence>
<evidence type="ECO:0008006" key="3">
    <source>
        <dbReference type="Google" id="ProtNLM"/>
    </source>
</evidence>
<reference evidence="2" key="1">
    <citation type="journal article" date="2018" name="Genome Biol.">
        <title>SKESA: strategic k-mer extension for scrupulous assemblies.</title>
        <authorList>
            <person name="Souvorov A."/>
            <person name="Agarwala R."/>
            <person name="Lipman D.J."/>
        </authorList>
    </citation>
    <scope>NUCLEOTIDE SEQUENCE</scope>
    <source>
        <strain evidence="2">MA.BD-DU-2006-12-002356</strain>
    </source>
</reference>
<comment type="caution">
    <text evidence="2">The sequence shown here is derived from an EMBL/GenBank/DDBJ whole genome shotgun (WGS) entry which is preliminary data.</text>
</comment>
<feature type="region of interest" description="Disordered" evidence="1">
    <location>
        <begin position="763"/>
        <end position="782"/>
    </location>
</feature>
<reference evidence="2" key="2">
    <citation type="submission" date="2020-02" db="EMBL/GenBank/DDBJ databases">
        <authorList>
            <consortium name="NCBI Pathogen Detection Project"/>
        </authorList>
    </citation>
    <scope>NUCLEOTIDE SEQUENCE</scope>
    <source>
        <strain evidence="2">MA.BD-DU-2006-12-002356</strain>
    </source>
</reference>
<organism evidence="2">
    <name type="scientific">Salmonella enterica</name>
    <name type="common">Salmonella choleraesuis</name>
    <dbReference type="NCBI Taxonomy" id="28901"/>
    <lineage>
        <taxon>Bacteria</taxon>
        <taxon>Pseudomonadati</taxon>
        <taxon>Pseudomonadota</taxon>
        <taxon>Gammaproteobacteria</taxon>
        <taxon>Enterobacterales</taxon>
        <taxon>Enterobacteriaceae</taxon>
        <taxon>Salmonella</taxon>
    </lineage>
</organism>
<evidence type="ECO:0000313" key="2">
    <source>
        <dbReference type="EMBL" id="HAF5327263.1"/>
    </source>
</evidence>
<accession>A0A748Y8H0</accession>
<protein>
    <recommendedName>
        <fullName evidence="3">Tape measure protein</fullName>
    </recommendedName>
</protein>
<dbReference type="EMBL" id="DAAVLW010000019">
    <property type="protein sequence ID" value="HAF5327263.1"/>
    <property type="molecule type" value="Genomic_DNA"/>
</dbReference>
<sequence>MADVASLVVKVTEQGAKATSDRLNNLSKSAKVAGAAVAGLATVVAATAYKAAQELVESQRQLDKMSASLKTLTGSTKGAKQALSILQDFARDTPYGLEQAVEGFRKLVALGLTPSEEALRSYGNTASAMGKDLNQMIEAVADASTFEFERLKEFGIKAKQNQSDIEFTFQGTTTVVKKNAADIEQYLLNIGNVNFAGAMADQANTLNGAIASAEDSWSQLKMTLATSLDVGSLAEPLRYVDDLIQEINAQVASGEFVAEMKVWGNIASEVGSAIEVSFEEAFGSVGKAINKLNGLWDLSSDNMIKDGTGASLSIAETVADALDFIAKEVRAVERFFEDMVQGAEASARVVKAALTPGASVDEAKKQNALIAAALDMQRQLEDATRVTFRQDVDRLQAIAKQKRADYEADKARAKAEGLGKFKIAGDDAGGDAGGAAADRSAQAAAKVAEAFDRQKKAAEDFYYRAAHLNDDVFQKIQANQDEQLAELQAFYDKRLLSDQQYEEAKTQIMFEADAARQEELGRRLQERMEKQFDADAYVEQMQALAESEFAELDRQYEVKLQKLNDFHAQGLIAEETYQQTLSAMNDAYTLDRAKATSAAFGNMASNIGAALGEASTAYKAFAIAQATIATYTSAVEAYKSTAAIPVVGPFLAPVAAAAAVAAGLANVGKIRSAREQGGNLAAGQMSTIAERGKPEVIMPASASRVRTAEQMRQIMGENGAKSGGDNVTIVNNTTGRIDSAATERDDEGRLRIIISETVSSALQDSNSAISKSRRATRGQPGY</sequence>